<reference evidence="2 3" key="1">
    <citation type="submission" date="2017-04" db="EMBL/GenBank/DDBJ databases">
        <authorList>
            <person name="Afonso C.L."/>
            <person name="Miller P.J."/>
            <person name="Scott M.A."/>
            <person name="Spackman E."/>
            <person name="Goraichik I."/>
            <person name="Dimitrov K.M."/>
            <person name="Suarez D.L."/>
            <person name="Swayne D.E."/>
        </authorList>
    </citation>
    <scope>NUCLEOTIDE SEQUENCE [LARGE SCALE GENOMIC DNA]</scope>
    <source>
        <strain evidence="2 3">B5P</strain>
    </source>
</reference>
<name>A0A1X7NZ57_9HYPH</name>
<evidence type="ECO:0000313" key="2">
    <source>
        <dbReference type="EMBL" id="SMH43152.1"/>
    </source>
</evidence>
<evidence type="ECO:0000256" key="1">
    <source>
        <dbReference type="SAM" id="SignalP"/>
    </source>
</evidence>
<feature type="chain" id="PRO_5013027700" evidence="1">
    <location>
        <begin position="21"/>
        <end position="128"/>
    </location>
</feature>
<evidence type="ECO:0000313" key="3">
    <source>
        <dbReference type="Proteomes" id="UP000193083"/>
    </source>
</evidence>
<accession>A0A1X7NZ57</accession>
<dbReference type="EMBL" id="FXBL01000004">
    <property type="protein sequence ID" value="SMH43152.1"/>
    <property type="molecule type" value="Genomic_DNA"/>
</dbReference>
<protein>
    <submittedName>
        <fullName evidence="2">Uncharacterized protein</fullName>
    </submittedName>
</protein>
<feature type="signal peptide" evidence="1">
    <location>
        <begin position="1"/>
        <end position="20"/>
    </location>
</feature>
<organism evidence="2 3">
    <name type="scientific">Mesorhizobium australicum</name>
    <dbReference type="NCBI Taxonomy" id="536018"/>
    <lineage>
        <taxon>Bacteria</taxon>
        <taxon>Pseudomonadati</taxon>
        <taxon>Pseudomonadota</taxon>
        <taxon>Alphaproteobacteria</taxon>
        <taxon>Hyphomicrobiales</taxon>
        <taxon>Phyllobacteriaceae</taxon>
        <taxon>Mesorhizobium</taxon>
    </lineage>
</organism>
<dbReference type="AlphaFoldDB" id="A0A1X7NZ57"/>
<sequence>MSKRLLLASVLVAMAAPSLAQSMSPMRGEITSFTDSFAVKVFPANPYGHRIDVSVKVYDQNFRPVDARISPGTFKLAGGASRSVLVVVPFDGSTSRKIRICTESVPFPGQQTQIRAQICGRFLAQRRS</sequence>
<dbReference type="RefSeq" id="WP_085464742.1">
    <property type="nucleotide sequence ID" value="NZ_FXBL01000004.1"/>
</dbReference>
<keyword evidence="1" id="KW-0732">Signal</keyword>
<dbReference type="Proteomes" id="UP000193083">
    <property type="component" value="Unassembled WGS sequence"/>
</dbReference>
<gene>
    <name evidence="2" type="ORF">SAMN02982922_2844</name>
</gene>
<proteinExistence type="predicted"/>
<keyword evidence="3" id="KW-1185">Reference proteome</keyword>
<dbReference type="OrthoDB" id="7906998at2"/>